<accession>A0A1G9KJ73</accession>
<dbReference type="RefSeq" id="WP_092723142.1">
    <property type="nucleotide sequence ID" value="NZ_FNGW01000002.1"/>
</dbReference>
<organism evidence="1 2">
    <name type="scientific">Romboutsia lituseburensis DSM 797</name>
    <dbReference type="NCBI Taxonomy" id="1121325"/>
    <lineage>
        <taxon>Bacteria</taxon>
        <taxon>Bacillati</taxon>
        <taxon>Bacillota</taxon>
        <taxon>Clostridia</taxon>
        <taxon>Peptostreptococcales</taxon>
        <taxon>Peptostreptococcaceae</taxon>
        <taxon>Romboutsia</taxon>
    </lineage>
</organism>
<dbReference type="InterPro" id="IPR008969">
    <property type="entry name" value="CarboxyPept-like_regulatory"/>
</dbReference>
<proteinExistence type="predicted"/>
<dbReference type="EMBL" id="FNGW01000002">
    <property type="protein sequence ID" value="SDL49557.1"/>
    <property type="molecule type" value="Genomic_DNA"/>
</dbReference>
<dbReference type="AlphaFoldDB" id="A0A1G9KJ73"/>
<name>A0A1G9KJ73_9FIRM</name>
<reference evidence="1 2" key="1">
    <citation type="submission" date="2016-10" db="EMBL/GenBank/DDBJ databases">
        <authorList>
            <person name="de Groot N.N."/>
        </authorList>
    </citation>
    <scope>NUCLEOTIDE SEQUENCE [LARGE SCALE GENOMIC DNA]</scope>
    <source>
        <strain evidence="1 2">DSM 797</strain>
    </source>
</reference>
<dbReference type="STRING" id="1121325.SAMN04515677_102161"/>
<evidence type="ECO:0008006" key="3">
    <source>
        <dbReference type="Google" id="ProtNLM"/>
    </source>
</evidence>
<dbReference type="Proteomes" id="UP000199068">
    <property type="component" value="Unassembled WGS sequence"/>
</dbReference>
<sequence length="73" mass="8243">MPEKTYILKGTIYDEKQELVSGAVVTVTEVDPLSKTTKFLGYTITDINGYYLIAIEAFEDKFYELGIFPPLNS</sequence>
<evidence type="ECO:0000313" key="2">
    <source>
        <dbReference type="Proteomes" id="UP000199068"/>
    </source>
</evidence>
<dbReference type="SUPFAM" id="SSF49464">
    <property type="entry name" value="Carboxypeptidase regulatory domain-like"/>
    <property type="match status" value="1"/>
</dbReference>
<protein>
    <recommendedName>
        <fullName evidence="3">Carboxypeptidase regulatory-like domain-containing protein</fullName>
    </recommendedName>
</protein>
<evidence type="ECO:0000313" key="1">
    <source>
        <dbReference type="EMBL" id="SDL49557.1"/>
    </source>
</evidence>
<gene>
    <name evidence="1" type="ORF">SAMN04515677_102161</name>
</gene>
<keyword evidence="2" id="KW-1185">Reference proteome</keyword>